<organism evidence="1 2">
    <name type="scientific">Cronartium quercuum f. sp. fusiforme G11</name>
    <dbReference type="NCBI Taxonomy" id="708437"/>
    <lineage>
        <taxon>Eukaryota</taxon>
        <taxon>Fungi</taxon>
        <taxon>Dikarya</taxon>
        <taxon>Basidiomycota</taxon>
        <taxon>Pucciniomycotina</taxon>
        <taxon>Pucciniomycetes</taxon>
        <taxon>Pucciniales</taxon>
        <taxon>Coleosporiaceae</taxon>
        <taxon>Cronartium</taxon>
    </lineage>
</organism>
<comment type="caution">
    <text evidence="1">The sequence shown here is derived from an EMBL/GenBank/DDBJ whole genome shotgun (WGS) entry which is preliminary data.</text>
</comment>
<reference evidence="1" key="1">
    <citation type="submission" date="2013-11" db="EMBL/GenBank/DDBJ databases">
        <title>Genome sequence of the fusiform rust pathogen reveals effectors for host alternation and coevolution with pine.</title>
        <authorList>
            <consortium name="DOE Joint Genome Institute"/>
            <person name="Smith K."/>
            <person name="Pendleton A."/>
            <person name="Kubisiak T."/>
            <person name="Anderson C."/>
            <person name="Salamov A."/>
            <person name="Aerts A."/>
            <person name="Riley R."/>
            <person name="Clum A."/>
            <person name="Lindquist E."/>
            <person name="Ence D."/>
            <person name="Campbell M."/>
            <person name="Kronenberg Z."/>
            <person name="Feau N."/>
            <person name="Dhillon B."/>
            <person name="Hamelin R."/>
            <person name="Burleigh J."/>
            <person name="Smith J."/>
            <person name="Yandell M."/>
            <person name="Nelson C."/>
            <person name="Grigoriev I."/>
            <person name="Davis J."/>
        </authorList>
    </citation>
    <scope>NUCLEOTIDE SEQUENCE</scope>
    <source>
        <strain evidence="1">G11</strain>
    </source>
</reference>
<name>A0A9P6NGQ1_9BASI</name>
<keyword evidence="2" id="KW-1185">Reference proteome</keyword>
<evidence type="ECO:0000313" key="1">
    <source>
        <dbReference type="EMBL" id="KAG0143703.1"/>
    </source>
</evidence>
<dbReference type="AlphaFoldDB" id="A0A9P6NGQ1"/>
<sequence>MNLCPPHFKTEHFIPNQLVSINKPLLINNHLIHPHATSFPFLKISLIEDVERPHLSQ</sequence>
<gene>
    <name evidence="1" type="ORF">CROQUDRAFT_95941</name>
</gene>
<proteinExistence type="predicted"/>
<evidence type="ECO:0000313" key="2">
    <source>
        <dbReference type="Proteomes" id="UP000886653"/>
    </source>
</evidence>
<dbReference type="EMBL" id="MU167312">
    <property type="protein sequence ID" value="KAG0143703.1"/>
    <property type="molecule type" value="Genomic_DNA"/>
</dbReference>
<dbReference type="Proteomes" id="UP000886653">
    <property type="component" value="Unassembled WGS sequence"/>
</dbReference>
<accession>A0A9P6NGQ1</accession>
<protein>
    <submittedName>
        <fullName evidence="1">Uncharacterized protein</fullName>
    </submittedName>
</protein>